<feature type="compositionally biased region" description="Polar residues" evidence="1">
    <location>
        <begin position="87"/>
        <end position="96"/>
    </location>
</feature>
<organism evidence="2 3">
    <name type="scientific">Drosophila ananassae</name>
    <name type="common">Fruit fly</name>
    <dbReference type="NCBI Taxonomy" id="7217"/>
    <lineage>
        <taxon>Eukaryota</taxon>
        <taxon>Metazoa</taxon>
        <taxon>Ecdysozoa</taxon>
        <taxon>Arthropoda</taxon>
        <taxon>Hexapoda</taxon>
        <taxon>Insecta</taxon>
        <taxon>Pterygota</taxon>
        <taxon>Neoptera</taxon>
        <taxon>Endopterygota</taxon>
        <taxon>Diptera</taxon>
        <taxon>Brachycera</taxon>
        <taxon>Muscomorpha</taxon>
        <taxon>Ephydroidea</taxon>
        <taxon>Drosophilidae</taxon>
        <taxon>Drosophila</taxon>
        <taxon>Sophophora</taxon>
    </lineage>
</organism>
<dbReference type="AlphaFoldDB" id="A0A0P8XIT7"/>
<dbReference type="EMBL" id="CH902641">
    <property type="protein sequence ID" value="KPU74701.1"/>
    <property type="molecule type" value="Genomic_DNA"/>
</dbReference>
<evidence type="ECO:0008006" key="4">
    <source>
        <dbReference type="Google" id="ProtNLM"/>
    </source>
</evidence>
<dbReference type="InParanoid" id="A0A0P8XIT7"/>
<sequence>MLLVLITVARNGPVTIGTPAYWSRSLRLRSSDVNFWYGGRIMPRRGTPASLGMEDRDLILVQFRPAGRIARRRLSRRSAWDSDDNLSTDSGNSSMGTIDADAS</sequence>
<reference evidence="2 3" key="1">
    <citation type="journal article" date="2007" name="Nature">
        <title>Evolution of genes and genomes on the Drosophila phylogeny.</title>
        <authorList>
            <consortium name="Drosophila 12 Genomes Consortium"/>
            <person name="Clark A.G."/>
            <person name="Eisen M.B."/>
            <person name="Smith D.R."/>
            <person name="Bergman C.M."/>
            <person name="Oliver B."/>
            <person name="Markow T.A."/>
            <person name="Kaufman T.C."/>
            <person name="Kellis M."/>
            <person name="Gelbart W."/>
            <person name="Iyer V.N."/>
            <person name="Pollard D.A."/>
            <person name="Sackton T.B."/>
            <person name="Larracuente A.M."/>
            <person name="Singh N.D."/>
            <person name="Abad J.P."/>
            <person name="Abt D.N."/>
            <person name="Adryan B."/>
            <person name="Aguade M."/>
            <person name="Akashi H."/>
            <person name="Anderson W.W."/>
            <person name="Aquadro C.F."/>
            <person name="Ardell D.H."/>
            <person name="Arguello R."/>
            <person name="Artieri C.G."/>
            <person name="Barbash D.A."/>
            <person name="Barker D."/>
            <person name="Barsanti P."/>
            <person name="Batterham P."/>
            <person name="Batzoglou S."/>
            <person name="Begun D."/>
            <person name="Bhutkar A."/>
            <person name="Blanco E."/>
            <person name="Bosak S.A."/>
            <person name="Bradley R.K."/>
            <person name="Brand A.D."/>
            <person name="Brent M.R."/>
            <person name="Brooks A.N."/>
            <person name="Brown R.H."/>
            <person name="Butlin R.K."/>
            <person name="Caggese C."/>
            <person name="Calvi B.R."/>
            <person name="Bernardo de Carvalho A."/>
            <person name="Caspi A."/>
            <person name="Castrezana S."/>
            <person name="Celniker S.E."/>
            <person name="Chang J.L."/>
            <person name="Chapple C."/>
            <person name="Chatterji S."/>
            <person name="Chinwalla A."/>
            <person name="Civetta A."/>
            <person name="Clifton S.W."/>
            <person name="Comeron J.M."/>
            <person name="Costello J.C."/>
            <person name="Coyne J.A."/>
            <person name="Daub J."/>
            <person name="David R.G."/>
            <person name="Delcher A.L."/>
            <person name="Delehaunty K."/>
            <person name="Do C.B."/>
            <person name="Ebling H."/>
            <person name="Edwards K."/>
            <person name="Eickbush T."/>
            <person name="Evans J.D."/>
            <person name="Filipski A."/>
            <person name="Findeiss S."/>
            <person name="Freyhult E."/>
            <person name="Fulton L."/>
            <person name="Fulton R."/>
            <person name="Garcia A.C."/>
            <person name="Gardiner A."/>
            <person name="Garfield D.A."/>
            <person name="Garvin B.E."/>
            <person name="Gibson G."/>
            <person name="Gilbert D."/>
            <person name="Gnerre S."/>
            <person name="Godfrey J."/>
            <person name="Good R."/>
            <person name="Gotea V."/>
            <person name="Gravely B."/>
            <person name="Greenberg A.J."/>
            <person name="Griffiths-Jones S."/>
            <person name="Gross S."/>
            <person name="Guigo R."/>
            <person name="Gustafson E.A."/>
            <person name="Haerty W."/>
            <person name="Hahn M.W."/>
            <person name="Halligan D.L."/>
            <person name="Halpern A.L."/>
            <person name="Halter G.M."/>
            <person name="Han M.V."/>
            <person name="Heger A."/>
            <person name="Hillier L."/>
            <person name="Hinrichs A.S."/>
            <person name="Holmes I."/>
            <person name="Hoskins R.A."/>
            <person name="Hubisz M.J."/>
            <person name="Hultmark D."/>
            <person name="Huntley M.A."/>
            <person name="Jaffe D.B."/>
            <person name="Jagadeeshan S."/>
            <person name="Jeck W.R."/>
            <person name="Johnson J."/>
            <person name="Jones C.D."/>
            <person name="Jordan W.C."/>
            <person name="Karpen G.H."/>
            <person name="Kataoka E."/>
            <person name="Keightley P.D."/>
            <person name="Kheradpour P."/>
            <person name="Kirkness E.F."/>
            <person name="Koerich L.B."/>
            <person name="Kristiansen K."/>
            <person name="Kudrna D."/>
            <person name="Kulathinal R.J."/>
            <person name="Kumar S."/>
            <person name="Kwok R."/>
            <person name="Lander E."/>
            <person name="Langley C.H."/>
            <person name="Lapoint R."/>
            <person name="Lazzaro B.P."/>
            <person name="Lee S.J."/>
            <person name="Levesque L."/>
            <person name="Li R."/>
            <person name="Lin C.F."/>
            <person name="Lin M.F."/>
            <person name="Lindblad-Toh K."/>
            <person name="Llopart A."/>
            <person name="Long M."/>
            <person name="Low L."/>
            <person name="Lozovsky E."/>
            <person name="Lu J."/>
            <person name="Luo M."/>
            <person name="Machado C.A."/>
            <person name="Makalowski W."/>
            <person name="Marzo M."/>
            <person name="Matsuda M."/>
            <person name="Matzkin L."/>
            <person name="McAllister B."/>
            <person name="McBride C.S."/>
            <person name="McKernan B."/>
            <person name="McKernan K."/>
            <person name="Mendez-Lago M."/>
            <person name="Minx P."/>
            <person name="Mollenhauer M.U."/>
            <person name="Montooth K."/>
            <person name="Mount S.M."/>
            <person name="Mu X."/>
            <person name="Myers E."/>
            <person name="Negre B."/>
            <person name="Newfeld S."/>
            <person name="Nielsen R."/>
            <person name="Noor M.A."/>
            <person name="O'Grady P."/>
            <person name="Pachter L."/>
            <person name="Papaceit M."/>
            <person name="Parisi M.J."/>
            <person name="Parisi M."/>
            <person name="Parts L."/>
            <person name="Pedersen J.S."/>
            <person name="Pesole G."/>
            <person name="Phillippy A.M."/>
            <person name="Ponting C.P."/>
            <person name="Pop M."/>
            <person name="Porcelli D."/>
            <person name="Powell J.R."/>
            <person name="Prohaska S."/>
            <person name="Pruitt K."/>
            <person name="Puig M."/>
            <person name="Quesneville H."/>
            <person name="Ram K.R."/>
            <person name="Rand D."/>
            <person name="Rasmussen M.D."/>
            <person name="Reed L.K."/>
            <person name="Reenan R."/>
            <person name="Reily A."/>
            <person name="Remington K.A."/>
            <person name="Rieger T.T."/>
            <person name="Ritchie M.G."/>
            <person name="Robin C."/>
            <person name="Rogers Y.H."/>
            <person name="Rohde C."/>
            <person name="Rozas J."/>
            <person name="Rubenfield M.J."/>
            <person name="Ruiz A."/>
            <person name="Russo S."/>
            <person name="Salzberg S.L."/>
            <person name="Sanchez-Gracia A."/>
            <person name="Saranga D.J."/>
            <person name="Sato H."/>
            <person name="Schaeffer S.W."/>
            <person name="Schatz M.C."/>
            <person name="Schlenke T."/>
            <person name="Schwartz R."/>
            <person name="Segarra C."/>
            <person name="Singh R.S."/>
            <person name="Sirot L."/>
            <person name="Sirota M."/>
            <person name="Sisneros N.B."/>
            <person name="Smith C.D."/>
            <person name="Smith T.F."/>
            <person name="Spieth J."/>
            <person name="Stage D.E."/>
            <person name="Stark A."/>
            <person name="Stephan W."/>
            <person name="Strausberg R.L."/>
            <person name="Strempel S."/>
            <person name="Sturgill D."/>
            <person name="Sutton G."/>
            <person name="Sutton G.G."/>
            <person name="Tao W."/>
            <person name="Teichmann S."/>
            <person name="Tobari Y.N."/>
            <person name="Tomimura Y."/>
            <person name="Tsolas J.M."/>
            <person name="Valente V.L."/>
            <person name="Venter E."/>
            <person name="Venter J.C."/>
            <person name="Vicario S."/>
            <person name="Vieira F.G."/>
            <person name="Vilella A.J."/>
            <person name="Villasante A."/>
            <person name="Walenz B."/>
            <person name="Wang J."/>
            <person name="Wasserman M."/>
            <person name="Watts T."/>
            <person name="Wilson D."/>
            <person name="Wilson R.K."/>
            <person name="Wing R.A."/>
            <person name="Wolfner M.F."/>
            <person name="Wong A."/>
            <person name="Wong G.K."/>
            <person name="Wu C.I."/>
            <person name="Wu G."/>
            <person name="Yamamoto D."/>
            <person name="Yang H.P."/>
            <person name="Yang S.P."/>
            <person name="Yorke J.A."/>
            <person name="Yoshida K."/>
            <person name="Zdobnov E."/>
            <person name="Zhang P."/>
            <person name="Zhang Y."/>
            <person name="Zimin A.V."/>
            <person name="Baldwin J."/>
            <person name="Abdouelleil A."/>
            <person name="Abdulkadir J."/>
            <person name="Abebe A."/>
            <person name="Abera B."/>
            <person name="Abreu J."/>
            <person name="Acer S.C."/>
            <person name="Aftuck L."/>
            <person name="Alexander A."/>
            <person name="An P."/>
            <person name="Anderson E."/>
            <person name="Anderson S."/>
            <person name="Arachi H."/>
            <person name="Azer M."/>
            <person name="Bachantsang P."/>
            <person name="Barry A."/>
            <person name="Bayul T."/>
            <person name="Berlin A."/>
            <person name="Bessette D."/>
            <person name="Bloom T."/>
            <person name="Blye J."/>
            <person name="Boguslavskiy L."/>
            <person name="Bonnet C."/>
            <person name="Boukhgalter B."/>
            <person name="Bourzgui I."/>
            <person name="Brown A."/>
            <person name="Cahill P."/>
            <person name="Channer S."/>
            <person name="Cheshatsang Y."/>
            <person name="Chuda L."/>
            <person name="Citroen M."/>
            <person name="Collymore A."/>
            <person name="Cooke P."/>
            <person name="Costello M."/>
            <person name="D'Aco K."/>
            <person name="Daza R."/>
            <person name="De Haan G."/>
            <person name="DeGray S."/>
            <person name="DeMaso C."/>
            <person name="Dhargay N."/>
            <person name="Dooley K."/>
            <person name="Dooley E."/>
            <person name="Doricent M."/>
            <person name="Dorje P."/>
            <person name="Dorjee K."/>
            <person name="Dupes A."/>
            <person name="Elong R."/>
            <person name="Falk J."/>
            <person name="Farina A."/>
            <person name="Faro S."/>
            <person name="Ferguson D."/>
            <person name="Fisher S."/>
            <person name="Foley C.D."/>
            <person name="Franke A."/>
            <person name="Friedrich D."/>
            <person name="Gadbois L."/>
            <person name="Gearin G."/>
            <person name="Gearin C.R."/>
            <person name="Giannoukos G."/>
            <person name="Goode T."/>
            <person name="Graham J."/>
            <person name="Grandbois E."/>
            <person name="Grewal S."/>
            <person name="Gyaltsen K."/>
            <person name="Hafez N."/>
            <person name="Hagos B."/>
            <person name="Hall J."/>
            <person name="Henson C."/>
            <person name="Hollinger A."/>
            <person name="Honan T."/>
            <person name="Huard M.D."/>
            <person name="Hughes L."/>
            <person name="Hurhula B."/>
            <person name="Husby M.E."/>
            <person name="Kamat A."/>
            <person name="Kanga B."/>
            <person name="Kashin S."/>
            <person name="Khazanovich D."/>
            <person name="Kisner P."/>
            <person name="Lance K."/>
            <person name="Lara M."/>
            <person name="Lee W."/>
            <person name="Lennon N."/>
            <person name="Letendre F."/>
            <person name="LeVine R."/>
            <person name="Lipovsky A."/>
            <person name="Liu X."/>
            <person name="Liu J."/>
            <person name="Liu S."/>
            <person name="Lokyitsang T."/>
            <person name="Lokyitsang Y."/>
            <person name="Lubonja R."/>
            <person name="Lui A."/>
            <person name="MacDonald P."/>
            <person name="Magnisalis V."/>
            <person name="Maru K."/>
            <person name="Matthews C."/>
            <person name="McCusker W."/>
            <person name="McDonough S."/>
            <person name="Mehta T."/>
            <person name="Meldrim J."/>
            <person name="Meneus L."/>
            <person name="Mihai O."/>
            <person name="Mihalev A."/>
            <person name="Mihova T."/>
            <person name="Mittelman R."/>
            <person name="Mlenga V."/>
            <person name="Montmayeur A."/>
            <person name="Mulrain L."/>
            <person name="Navidi A."/>
            <person name="Naylor J."/>
            <person name="Negash T."/>
            <person name="Nguyen T."/>
            <person name="Nguyen N."/>
            <person name="Nicol R."/>
            <person name="Norbu C."/>
            <person name="Norbu N."/>
            <person name="Novod N."/>
            <person name="O'Neill B."/>
            <person name="Osman S."/>
            <person name="Markiewicz E."/>
            <person name="Oyono O.L."/>
            <person name="Patti C."/>
            <person name="Phunkhang P."/>
            <person name="Pierre F."/>
            <person name="Priest M."/>
            <person name="Raghuraman S."/>
            <person name="Rege F."/>
            <person name="Reyes R."/>
            <person name="Rise C."/>
            <person name="Rogov P."/>
            <person name="Ross K."/>
            <person name="Ryan E."/>
            <person name="Settipalli S."/>
            <person name="Shea T."/>
            <person name="Sherpa N."/>
            <person name="Shi L."/>
            <person name="Shih D."/>
            <person name="Sparrow T."/>
            <person name="Spaulding J."/>
            <person name="Stalker J."/>
            <person name="Stange-Thomann N."/>
            <person name="Stavropoulos S."/>
            <person name="Stone C."/>
            <person name="Strader C."/>
            <person name="Tesfaye S."/>
            <person name="Thomson T."/>
            <person name="Thoulutsang Y."/>
            <person name="Thoulutsang D."/>
            <person name="Topham K."/>
            <person name="Topping I."/>
            <person name="Tsamla T."/>
            <person name="Vassiliev H."/>
            <person name="Vo A."/>
            <person name="Wangchuk T."/>
            <person name="Wangdi T."/>
            <person name="Weiand M."/>
            <person name="Wilkinson J."/>
            <person name="Wilson A."/>
            <person name="Yadav S."/>
            <person name="Young G."/>
            <person name="Yu Q."/>
            <person name="Zembek L."/>
            <person name="Zhong D."/>
            <person name="Zimmer A."/>
            <person name="Zwirko Z."/>
            <person name="Jaffe D.B."/>
            <person name="Alvarez P."/>
            <person name="Brockman W."/>
            <person name="Butler J."/>
            <person name="Chin C."/>
            <person name="Gnerre S."/>
            <person name="Grabherr M."/>
            <person name="Kleber M."/>
            <person name="Mauceli E."/>
            <person name="MacCallum I."/>
        </authorList>
    </citation>
    <scope>NUCLEOTIDE SEQUENCE [LARGE SCALE GENOMIC DNA]</scope>
    <source>
        <strain evidence="3">Tucson 14024-0371.13</strain>
    </source>
</reference>
<feature type="region of interest" description="Disordered" evidence="1">
    <location>
        <begin position="72"/>
        <end position="103"/>
    </location>
</feature>
<gene>
    <name evidence="2" type="primary">Dana\GF27193</name>
    <name evidence="2" type="ORF">GF27193</name>
</gene>
<dbReference type="SUPFAM" id="SSF54236">
    <property type="entry name" value="Ubiquitin-like"/>
    <property type="match status" value="1"/>
</dbReference>
<keyword evidence="3" id="KW-1185">Reference proteome</keyword>
<dbReference type="Proteomes" id="UP000007801">
    <property type="component" value="Unassembled WGS sequence"/>
</dbReference>
<dbReference type="InterPro" id="IPR029071">
    <property type="entry name" value="Ubiquitin-like_domsf"/>
</dbReference>
<protein>
    <recommendedName>
        <fullName evidence="4">Ubiquitin-like domain-containing protein</fullName>
    </recommendedName>
</protein>
<proteinExistence type="predicted"/>
<name>A0A0P8XIT7_DROAN</name>
<accession>A0A0P8XIT7</accession>
<evidence type="ECO:0000313" key="2">
    <source>
        <dbReference type="EMBL" id="KPU74701.1"/>
    </source>
</evidence>
<evidence type="ECO:0000313" key="3">
    <source>
        <dbReference type="Proteomes" id="UP000007801"/>
    </source>
</evidence>
<evidence type="ECO:0000256" key="1">
    <source>
        <dbReference type="SAM" id="MobiDB-lite"/>
    </source>
</evidence>